<evidence type="ECO:0000256" key="2">
    <source>
        <dbReference type="ARBA" id="ARBA00022640"/>
    </source>
</evidence>
<dbReference type="OMA" id="FEYATIS"/>
<dbReference type="PANTHER" id="PTHR31906">
    <property type="entry name" value="PLASTID-LIPID-ASSOCIATED PROTEIN 4, CHLOROPLASTIC-RELATED"/>
    <property type="match status" value="1"/>
</dbReference>
<dbReference type="GeneID" id="107760813"/>
<dbReference type="GO" id="GO:0009535">
    <property type="term" value="C:chloroplast thylakoid membrane"/>
    <property type="evidence" value="ECO:0000318"/>
    <property type="project" value="GO_Central"/>
</dbReference>
<dbReference type="STRING" id="4097.A0A1S3X395"/>
<dbReference type="Pfam" id="PF04755">
    <property type="entry name" value="PAP_fibrillin"/>
    <property type="match status" value="1"/>
</dbReference>
<evidence type="ECO:0000313" key="6">
    <source>
        <dbReference type="RefSeq" id="XP_016434404.1"/>
    </source>
</evidence>
<dbReference type="AlphaFoldDB" id="A0A1S3X395"/>
<proteinExistence type="predicted"/>
<dbReference type="InterPro" id="IPR006843">
    <property type="entry name" value="PAP/fibrillin_dom"/>
</dbReference>
<comment type="subcellular location">
    <subcellularLocation>
        <location evidence="1">Plastid</location>
    </subcellularLocation>
</comment>
<dbReference type="OrthoDB" id="2015720at2759"/>
<keyword evidence="3" id="KW-0809">Transit peptide</keyword>
<dbReference type="RefSeq" id="XP_016434404.1">
    <property type="nucleotide sequence ID" value="XM_016578918.1"/>
</dbReference>
<protein>
    <submittedName>
        <fullName evidence="6">Plastid-lipid-associated protein 13, chloroplastic</fullName>
    </submittedName>
</protein>
<reference evidence="6" key="2">
    <citation type="submission" date="2025-08" db="UniProtKB">
        <authorList>
            <consortium name="RefSeq"/>
        </authorList>
    </citation>
    <scope>IDENTIFICATION</scope>
    <source>
        <tissue evidence="6">Leaf</tissue>
    </source>
</reference>
<evidence type="ECO:0000259" key="4">
    <source>
        <dbReference type="Pfam" id="PF04755"/>
    </source>
</evidence>
<dbReference type="Proteomes" id="UP000790787">
    <property type="component" value="Chromosome 6"/>
</dbReference>
<reference evidence="5" key="1">
    <citation type="journal article" date="2014" name="Nat. Commun.">
        <title>The tobacco genome sequence and its comparison with those of tomato and potato.</title>
        <authorList>
            <person name="Sierro N."/>
            <person name="Battey J.N."/>
            <person name="Ouadi S."/>
            <person name="Bakaher N."/>
            <person name="Bovet L."/>
            <person name="Willig A."/>
            <person name="Goepfert S."/>
            <person name="Peitsch M.C."/>
            <person name="Ivanov N.V."/>
        </authorList>
    </citation>
    <scope>NUCLEOTIDE SEQUENCE [LARGE SCALE GENOMIC DNA]</scope>
</reference>
<evidence type="ECO:0000256" key="3">
    <source>
        <dbReference type="ARBA" id="ARBA00022946"/>
    </source>
</evidence>
<sequence>MATSIQNLAPPFSCRRLSNTSSFPSLSSPIAIFRRRNARNKLKGICRAMIEQTVQGGGAASAFAKEMERLSAKESLLLAFKDAGGFEALVTGKITDVQRIDVNERIIGLERLNPTPRPTTSNNLEGLWNFEWFGAGSPVLIVAKFLFGRIPPTLVNLSKLDVLIKDGYGTATAQVKLLNSIENKFIISTKYSVEGPLRMKEEYVEGTFESPKVNEEAVPEQLRGAFGQAFNTLQQLPVPIKDAVSSGVKVPLGGTFQRLIMISYLDDEILIVRNAAGEPEVLTRLEAPPETEPITEYES</sequence>
<feature type="domain" description="Plastid lipid-associated protein/fibrillin conserved" evidence="4">
    <location>
        <begin position="97"/>
        <end position="282"/>
    </location>
</feature>
<dbReference type="KEGG" id="nta:107760813"/>
<gene>
    <name evidence="6" type="primary">LOC107760813</name>
</gene>
<evidence type="ECO:0000313" key="5">
    <source>
        <dbReference type="Proteomes" id="UP000790787"/>
    </source>
</evidence>
<name>A0A1S3X395_TOBAC</name>
<dbReference type="RefSeq" id="XP_016434404.1">
    <property type="nucleotide sequence ID" value="XM_016578918.2"/>
</dbReference>
<keyword evidence="2" id="KW-0934">Plastid</keyword>
<organism evidence="5 6">
    <name type="scientific">Nicotiana tabacum</name>
    <name type="common">Common tobacco</name>
    <dbReference type="NCBI Taxonomy" id="4097"/>
    <lineage>
        <taxon>Eukaryota</taxon>
        <taxon>Viridiplantae</taxon>
        <taxon>Streptophyta</taxon>
        <taxon>Embryophyta</taxon>
        <taxon>Tracheophyta</taxon>
        <taxon>Spermatophyta</taxon>
        <taxon>Magnoliopsida</taxon>
        <taxon>eudicotyledons</taxon>
        <taxon>Gunneridae</taxon>
        <taxon>Pentapetalae</taxon>
        <taxon>asterids</taxon>
        <taxon>lamiids</taxon>
        <taxon>Solanales</taxon>
        <taxon>Solanaceae</taxon>
        <taxon>Nicotianoideae</taxon>
        <taxon>Nicotianeae</taxon>
        <taxon>Nicotiana</taxon>
    </lineage>
</organism>
<dbReference type="InterPro" id="IPR039633">
    <property type="entry name" value="PAP"/>
</dbReference>
<accession>A0A1S3X395</accession>
<evidence type="ECO:0000256" key="1">
    <source>
        <dbReference type="ARBA" id="ARBA00004474"/>
    </source>
</evidence>
<keyword evidence="5" id="KW-1185">Reference proteome</keyword>
<dbReference type="PaxDb" id="4097-A0A1S3X395"/>